<feature type="transmembrane region" description="Helical" evidence="1">
    <location>
        <begin position="19"/>
        <end position="38"/>
    </location>
</feature>
<feature type="transmembrane region" description="Helical" evidence="1">
    <location>
        <begin position="381"/>
        <end position="402"/>
    </location>
</feature>
<keyword evidence="4" id="KW-1185">Reference proteome</keyword>
<keyword evidence="1" id="KW-0812">Transmembrane</keyword>
<feature type="domain" description="DUF418" evidence="2">
    <location>
        <begin position="258"/>
        <end position="418"/>
    </location>
</feature>
<accession>A0A085ZIC4</accession>
<reference evidence="3 4" key="1">
    <citation type="submission" date="2014-07" db="EMBL/GenBank/DDBJ databases">
        <title>Genome of Flavobacterium reichenbachii LMG 25512.</title>
        <authorList>
            <person name="Stropko S.J."/>
            <person name="Pipes S.E."/>
            <person name="Newman J.D."/>
        </authorList>
    </citation>
    <scope>NUCLEOTIDE SEQUENCE [LARGE SCALE GENOMIC DNA]</scope>
    <source>
        <strain evidence="3 4">LMG 25512</strain>
    </source>
</reference>
<organism evidence="3 4">
    <name type="scientific">Flavobacterium reichenbachii</name>
    <dbReference type="NCBI Taxonomy" id="362418"/>
    <lineage>
        <taxon>Bacteria</taxon>
        <taxon>Pseudomonadati</taxon>
        <taxon>Bacteroidota</taxon>
        <taxon>Flavobacteriia</taxon>
        <taxon>Flavobacteriales</taxon>
        <taxon>Flavobacteriaceae</taxon>
        <taxon>Flavobacterium</taxon>
    </lineage>
</organism>
<keyword evidence="1" id="KW-1133">Transmembrane helix</keyword>
<feature type="transmembrane region" description="Helical" evidence="1">
    <location>
        <begin position="272"/>
        <end position="290"/>
    </location>
</feature>
<dbReference type="OrthoDB" id="9807744at2"/>
<feature type="transmembrane region" description="Helical" evidence="1">
    <location>
        <begin position="310"/>
        <end position="331"/>
    </location>
</feature>
<dbReference type="STRING" id="362418.IW19_01015"/>
<evidence type="ECO:0000259" key="2">
    <source>
        <dbReference type="Pfam" id="PF04235"/>
    </source>
</evidence>
<sequence length="422" mass="49904">MDNQLQPTVLSERISSLDFLRGIAILGILFINIENFAYESPWSSWKCGYESAIDFNTRFWVYFLTQGKFYNMFAMLFGVGFVIFLERLEAKNIGLKAMDIYGRRLFWLFIIGVIHAYFIWDGDVLYHYSICGLLLIPFRSFKTKSIILVLLLLVSIIIFKAYTTTLNSQKKQNDYLAALQIKESQRTEEQAKTISEWKKRFAVKSTKKVEKEEVENPKPTYFEGLKKSFEHAKVHEGELYYQSILFPTLIIMLLGMMLYRTGIFVDYSVWKNYWLISILVLAIALIINYYRYYHWTFEDQKPVVSFWENLLYTFPRETLGVGYVLILNGIYQRFLKNIKLKIISNIGRTALSNYIFQSIIAGIIFYGYGFGQFNQFSRFELIPIVIIIWVIQILLTTVWLRFHKHGPLEWLWRKLTYSSFNN</sequence>
<evidence type="ECO:0000256" key="1">
    <source>
        <dbReference type="SAM" id="Phobius"/>
    </source>
</evidence>
<feature type="transmembrane region" description="Helical" evidence="1">
    <location>
        <begin position="69"/>
        <end position="88"/>
    </location>
</feature>
<dbReference type="InterPro" id="IPR007349">
    <property type="entry name" value="DUF418"/>
</dbReference>
<name>A0A085ZIC4_9FLAO</name>
<gene>
    <name evidence="3" type="ORF">IW19_01015</name>
</gene>
<feature type="transmembrane region" description="Helical" evidence="1">
    <location>
        <begin position="125"/>
        <end position="141"/>
    </location>
</feature>
<dbReference type="InterPro" id="IPR052529">
    <property type="entry name" value="Bact_Transport_Assoc"/>
</dbReference>
<feature type="transmembrane region" description="Helical" evidence="1">
    <location>
        <begin position="239"/>
        <end position="260"/>
    </location>
</feature>
<keyword evidence="1" id="KW-0472">Membrane</keyword>
<dbReference type="AlphaFoldDB" id="A0A085ZIC4"/>
<dbReference type="PANTHER" id="PTHR30590">
    <property type="entry name" value="INNER MEMBRANE PROTEIN"/>
    <property type="match status" value="1"/>
</dbReference>
<feature type="transmembrane region" description="Helical" evidence="1">
    <location>
        <begin position="351"/>
        <end position="369"/>
    </location>
</feature>
<evidence type="ECO:0000313" key="3">
    <source>
        <dbReference type="EMBL" id="KFF04188.1"/>
    </source>
</evidence>
<dbReference type="Proteomes" id="UP000028715">
    <property type="component" value="Unassembled WGS sequence"/>
</dbReference>
<dbReference type="EMBL" id="JPRL01000001">
    <property type="protein sequence ID" value="KFF04188.1"/>
    <property type="molecule type" value="Genomic_DNA"/>
</dbReference>
<dbReference type="RefSeq" id="WP_035680100.1">
    <property type="nucleotide sequence ID" value="NZ_JPRL01000001.1"/>
</dbReference>
<dbReference type="eggNOG" id="COG2311">
    <property type="taxonomic scope" value="Bacteria"/>
</dbReference>
<evidence type="ECO:0000313" key="4">
    <source>
        <dbReference type="Proteomes" id="UP000028715"/>
    </source>
</evidence>
<protein>
    <recommendedName>
        <fullName evidence="2">DUF418 domain-containing protein</fullName>
    </recommendedName>
</protein>
<feature type="transmembrane region" description="Helical" evidence="1">
    <location>
        <begin position="146"/>
        <end position="163"/>
    </location>
</feature>
<proteinExistence type="predicted"/>
<dbReference type="Pfam" id="PF04235">
    <property type="entry name" value="DUF418"/>
    <property type="match status" value="1"/>
</dbReference>
<dbReference type="PANTHER" id="PTHR30590:SF2">
    <property type="entry name" value="INNER MEMBRANE PROTEIN"/>
    <property type="match status" value="1"/>
</dbReference>
<comment type="caution">
    <text evidence="3">The sequence shown here is derived from an EMBL/GenBank/DDBJ whole genome shotgun (WGS) entry which is preliminary data.</text>
</comment>
<feature type="transmembrane region" description="Helical" evidence="1">
    <location>
        <begin position="100"/>
        <end position="119"/>
    </location>
</feature>